<dbReference type="InterPro" id="IPR016461">
    <property type="entry name" value="COMT-like"/>
</dbReference>
<dbReference type="SUPFAM" id="SSF53335">
    <property type="entry name" value="S-adenosyl-L-methionine-dependent methyltransferases"/>
    <property type="match status" value="1"/>
</dbReference>
<dbReference type="InterPro" id="IPR012967">
    <property type="entry name" value="COMT_dimerisation"/>
</dbReference>
<proteinExistence type="predicted"/>
<keyword evidence="2 7" id="KW-0808">Transferase</keyword>
<dbReference type="GO" id="GO:0032259">
    <property type="term" value="P:methylation"/>
    <property type="evidence" value="ECO:0007669"/>
    <property type="project" value="UniProtKB-KW"/>
</dbReference>
<organism evidence="7 8">
    <name type="scientific">Pararhizobium mangrovi</name>
    <dbReference type="NCBI Taxonomy" id="2590452"/>
    <lineage>
        <taxon>Bacteria</taxon>
        <taxon>Pseudomonadati</taxon>
        <taxon>Pseudomonadota</taxon>
        <taxon>Alphaproteobacteria</taxon>
        <taxon>Hyphomicrobiales</taxon>
        <taxon>Rhizobiaceae</taxon>
        <taxon>Rhizobium/Agrobacterium group</taxon>
        <taxon>Pararhizobium</taxon>
    </lineage>
</organism>
<dbReference type="GO" id="GO:0008171">
    <property type="term" value="F:O-methyltransferase activity"/>
    <property type="evidence" value="ECO:0007669"/>
    <property type="project" value="InterPro"/>
</dbReference>
<dbReference type="GO" id="GO:0046983">
    <property type="term" value="F:protein dimerization activity"/>
    <property type="evidence" value="ECO:0007669"/>
    <property type="project" value="InterPro"/>
</dbReference>
<feature type="active site" description="Proton acceptor" evidence="4">
    <location>
        <position position="281"/>
    </location>
</feature>
<dbReference type="PANTHER" id="PTHR43712">
    <property type="entry name" value="PUTATIVE (AFU_ORTHOLOGUE AFUA_4G14580)-RELATED"/>
    <property type="match status" value="1"/>
</dbReference>
<dbReference type="Pfam" id="PF08100">
    <property type="entry name" value="Dimerisation"/>
    <property type="match status" value="1"/>
</dbReference>
<evidence type="ECO:0000259" key="6">
    <source>
        <dbReference type="Pfam" id="PF08100"/>
    </source>
</evidence>
<dbReference type="Proteomes" id="UP000320314">
    <property type="component" value="Unassembled WGS sequence"/>
</dbReference>
<feature type="domain" description="O-methyltransferase dimerisation" evidence="6">
    <location>
        <begin position="47"/>
        <end position="110"/>
    </location>
</feature>
<accession>A0A506U5H0</accession>
<evidence type="ECO:0000313" key="7">
    <source>
        <dbReference type="EMBL" id="TPW29603.1"/>
    </source>
</evidence>
<dbReference type="PANTHER" id="PTHR43712:SF2">
    <property type="entry name" value="O-METHYLTRANSFERASE CICE"/>
    <property type="match status" value="1"/>
</dbReference>
<dbReference type="Pfam" id="PF00891">
    <property type="entry name" value="Methyltransf_2"/>
    <property type="match status" value="1"/>
</dbReference>
<dbReference type="InterPro" id="IPR036388">
    <property type="entry name" value="WH-like_DNA-bd_sf"/>
</dbReference>
<dbReference type="OrthoDB" id="7418600at2"/>
<dbReference type="PIRSF" id="PIRSF005739">
    <property type="entry name" value="O-mtase"/>
    <property type="match status" value="1"/>
</dbReference>
<evidence type="ECO:0000256" key="3">
    <source>
        <dbReference type="ARBA" id="ARBA00022691"/>
    </source>
</evidence>
<gene>
    <name evidence="7" type="ORF">FJU11_07110</name>
</gene>
<reference evidence="7 8" key="1">
    <citation type="submission" date="2019-06" db="EMBL/GenBank/DDBJ databases">
        <authorList>
            <person name="Li M."/>
        </authorList>
    </citation>
    <scope>NUCLEOTIDE SEQUENCE [LARGE SCALE GENOMIC DNA]</scope>
    <source>
        <strain evidence="7 8">BGMRC6574</strain>
    </source>
</reference>
<evidence type="ECO:0000256" key="1">
    <source>
        <dbReference type="ARBA" id="ARBA00022603"/>
    </source>
</evidence>
<keyword evidence="8" id="KW-1185">Reference proteome</keyword>
<protein>
    <submittedName>
        <fullName evidence="7">Methyltransferase</fullName>
    </submittedName>
</protein>
<feature type="domain" description="O-methyltransferase C-terminal" evidence="5">
    <location>
        <begin position="176"/>
        <end position="353"/>
    </location>
</feature>
<sequence length="373" mass="40604">MGISGKLRERLRSRRDRWLADPRFSAFAARSPFLRPIVRRRVLSLFDLAAGFVYAQVLAAVVELDLPERLRDGPLALTDLARRVDLPPERMAVLVEAASALGILERGESESVRLGPHGAAMLADPGIAAMVRHHVHLYRDLADPVALLREPEPPGALSSYWAYAGRPAGEGPDVTADTRSYTTLMARSQAMIAREVVAAYPFARHRHMLDIGGGDGTFIARVGEAAPRLAFTLFDLPNVAEPSKTVLPDDIAGRTHVVGGNFTTDPLPKGADLVTLVRILHDHDDAIVRTLLASVHAALDAGGRILVAEPMAGTRGAERVASAYFGFYLLAMGQGRPRRKEELADMLKAAGFRHVREHRTNLPALVRVISAQR</sequence>
<name>A0A506U5H0_9HYPH</name>
<dbReference type="Gene3D" id="1.10.10.10">
    <property type="entry name" value="Winged helix-like DNA-binding domain superfamily/Winged helix DNA-binding domain"/>
    <property type="match status" value="1"/>
</dbReference>
<keyword evidence="3" id="KW-0949">S-adenosyl-L-methionine</keyword>
<dbReference type="Gene3D" id="3.40.50.150">
    <property type="entry name" value="Vaccinia Virus protein VP39"/>
    <property type="match status" value="1"/>
</dbReference>
<evidence type="ECO:0000256" key="2">
    <source>
        <dbReference type="ARBA" id="ARBA00022679"/>
    </source>
</evidence>
<dbReference type="InterPro" id="IPR001077">
    <property type="entry name" value="COMT_C"/>
</dbReference>
<dbReference type="EMBL" id="VHLH01000010">
    <property type="protein sequence ID" value="TPW29603.1"/>
    <property type="molecule type" value="Genomic_DNA"/>
</dbReference>
<evidence type="ECO:0000256" key="4">
    <source>
        <dbReference type="PIRSR" id="PIRSR005739-1"/>
    </source>
</evidence>
<dbReference type="Gene3D" id="1.10.287.1350">
    <property type="match status" value="1"/>
</dbReference>
<comment type="caution">
    <text evidence="7">The sequence shown here is derived from an EMBL/GenBank/DDBJ whole genome shotgun (WGS) entry which is preliminary data.</text>
</comment>
<evidence type="ECO:0000313" key="8">
    <source>
        <dbReference type="Proteomes" id="UP000320314"/>
    </source>
</evidence>
<dbReference type="PROSITE" id="PS51683">
    <property type="entry name" value="SAM_OMT_II"/>
    <property type="match status" value="1"/>
</dbReference>
<keyword evidence="1 7" id="KW-0489">Methyltransferase</keyword>
<evidence type="ECO:0000259" key="5">
    <source>
        <dbReference type="Pfam" id="PF00891"/>
    </source>
</evidence>
<dbReference type="AlphaFoldDB" id="A0A506U5H0"/>
<dbReference type="InterPro" id="IPR029063">
    <property type="entry name" value="SAM-dependent_MTases_sf"/>
</dbReference>
<dbReference type="SUPFAM" id="SSF46785">
    <property type="entry name" value="Winged helix' DNA-binding domain"/>
    <property type="match status" value="1"/>
</dbReference>
<dbReference type="InterPro" id="IPR036390">
    <property type="entry name" value="WH_DNA-bd_sf"/>
</dbReference>